<protein>
    <submittedName>
        <fullName evidence="3">Uncharacterized protein</fullName>
    </submittedName>
</protein>
<evidence type="ECO:0000313" key="3">
    <source>
        <dbReference type="EMBL" id="RVX69365.1"/>
    </source>
</evidence>
<feature type="region of interest" description="Disordered" evidence="1">
    <location>
        <begin position="34"/>
        <end position="74"/>
    </location>
</feature>
<comment type="caution">
    <text evidence="3">The sequence shown here is derived from an EMBL/GenBank/DDBJ whole genome shotgun (WGS) entry which is preliminary data.</text>
</comment>
<evidence type="ECO:0000256" key="2">
    <source>
        <dbReference type="SAM" id="Phobius"/>
    </source>
</evidence>
<keyword evidence="2" id="KW-0812">Transmembrane</keyword>
<accession>A0A438N0V8</accession>
<feature type="compositionally biased region" description="Pro residues" evidence="1">
    <location>
        <begin position="118"/>
        <end position="131"/>
    </location>
</feature>
<feature type="transmembrane region" description="Helical" evidence="2">
    <location>
        <begin position="6"/>
        <end position="29"/>
    </location>
</feature>
<sequence length="153" mass="16676">MVQQNVVIAIIVLSLFVVLALVGYGIYAVQNRKPDSVSKSSPVPVETPVPVPKPVSALKRSSPSDEKTGDSCPVFTKTSSGLRGIVVSESVANKKMRTRSVRFKLTTADGVDEEVIVPPWPDPEAVVPPEPDLTGKRTISGQLRYEDERDTWF</sequence>
<keyword evidence="2" id="KW-1133">Transmembrane helix</keyword>
<dbReference type="OrthoDB" id="5396420at2759"/>
<gene>
    <name evidence="3" type="ORF">B0A52_06960</name>
</gene>
<evidence type="ECO:0000313" key="4">
    <source>
        <dbReference type="Proteomes" id="UP000288859"/>
    </source>
</evidence>
<dbReference type="EMBL" id="NAJM01000030">
    <property type="protein sequence ID" value="RVX69365.1"/>
    <property type="molecule type" value="Genomic_DNA"/>
</dbReference>
<name>A0A438N0V8_EXOME</name>
<keyword evidence="2" id="KW-0472">Membrane</keyword>
<evidence type="ECO:0000256" key="1">
    <source>
        <dbReference type="SAM" id="MobiDB-lite"/>
    </source>
</evidence>
<proteinExistence type="predicted"/>
<feature type="region of interest" description="Disordered" evidence="1">
    <location>
        <begin position="115"/>
        <end position="141"/>
    </location>
</feature>
<dbReference type="Proteomes" id="UP000288859">
    <property type="component" value="Unassembled WGS sequence"/>
</dbReference>
<dbReference type="AlphaFoldDB" id="A0A438N0V8"/>
<reference evidence="3 4" key="1">
    <citation type="submission" date="2017-03" db="EMBL/GenBank/DDBJ databases">
        <title>Genomes of endolithic fungi from Antarctica.</title>
        <authorList>
            <person name="Coleine C."/>
            <person name="Masonjones S."/>
            <person name="Stajich J.E."/>
        </authorList>
    </citation>
    <scope>NUCLEOTIDE SEQUENCE [LARGE SCALE GENOMIC DNA]</scope>
    <source>
        <strain evidence="3 4">CCFEE 6314</strain>
    </source>
</reference>
<organism evidence="3 4">
    <name type="scientific">Exophiala mesophila</name>
    <name type="common">Black yeast-like fungus</name>
    <dbReference type="NCBI Taxonomy" id="212818"/>
    <lineage>
        <taxon>Eukaryota</taxon>
        <taxon>Fungi</taxon>
        <taxon>Dikarya</taxon>
        <taxon>Ascomycota</taxon>
        <taxon>Pezizomycotina</taxon>
        <taxon>Eurotiomycetes</taxon>
        <taxon>Chaetothyriomycetidae</taxon>
        <taxon>Chaetothyriales</taxon>
        <taxon>Herpotrichiellaceae</taxon>
        <taxon>Exophiala</taxon>
    </lineage>
</organism>